<dbReference type="GO" id="GO:0006355">
    <property type="term" value="P:regulation of DNA-templated transcription"/>
    <property type="evidence" value="ECO:0007669"/>
    <property type="project" value="TreeGrafter"/>
</dbReference>
<dbReference type="AlphaFoldDB" id="A0A660KS91"/>
<keyword evidence="4" id="KW-0805">Transcription regulation</keyword>
<keyword evidence="3" id="KW-0678">Repressor</keyword>
<gene>
    <name evidence="8" type="ORF">FH972_010786</name>
</gene>
<dbReference type="GO" id="GO:0003712">
    <property type="term" value="F:transcription coregulator activity"/>
    <property type="evidence" value="ECO:0007669"/>
    <property type="project" value="TreeGrafter"/>
</dbReference>
<dbReference type="Pfam" id="PF13867">
    <property type="entry name" value="SAP30_Sin3_bdg"/>
    <property type="match status" value="1"/>
</dbReference>
<dbReference type="Proteomes" id="UP000327013">
    <property type="component" value="Chromosome 4"/>
</dbReference>
<dbReference type="GO" id="GO:0000118">
    <property type="term" value="C:histone deacetylase complex"/>
    <property type="evidence" value="ECO:0007669"/>
    <property type="project" value="TreeGrafter"/>
</dbReference>
<evidence type="ECO:0000256" key="4">
    <source>
        <dbReference type="ARBA" id="ARBA00023015"/>
    </source>
</evidence>
<feature type="domain" description="Histone deacetylase complex subunit SAP30 Sin3 binding" evidence="7">
    <location>
        <begin position="27"/>
        <end position="63"/>
    </location>
</feature>
<dbReference type="InterPro" id="IPR024145">
    <property type="entry name" value="His_deAcase_SAP30/SAP30L"/>
</dbReference>
<organism evidence="8 9">
    <name type="scientific">Carpinus fangiana</name>
    <dbReference type="NCBI Taxonomy" id="176857"/>
    <lineage>
        <taxon>Eukaryota</taxon>
        <taxon>Viridiplantae</taxon>
        <taxon>Streptophyta</taxon>
        <taxon>Embryophyta</taxon>
        <taxon>Tracheophyta</taxon>
        <taxon>Spermatophyta</taxon>
        <taxon>Magnoliopsida</taxon>
        <taxon>eudicotyledons</taxon>
        <taxon>Gunneridae</taxon>
        <taxon>Pentapetalae</taxon>
        <taxon>rosids</taxon>
        <taxon>fabids</taxon>
        <taxon>Fagales</taxon>
        <taxon>Betulaceae</taxon>
        <taxon>Carpinus</taxon>
    </lineage>
</organism>
<evidence type="ECO:0000313" key="8">
    <source>
        <dbReference type="EMBL" id="KAE8038258.1"/>
    </source>
</evidence>
<evidence type="ECO:0000256" key="3">
    <source>
        <dbReference type="ARBA" id="ARBA00022491"/>
    </source>
</evidence>
<proteinExistence type="inferred from homology"/>
<accession>A0A660KS91</accession>
<dbReference type="Gene3D" id="6.10.160.20">
    <property type="match status" value="1"/>
</dbReference>
<name>A0A660KS91_9ROSI</name>
<dbReference type="PANTHER" id="PTHR13286:SF6">
    <property type="entry name" value="HISTONE DEACETYLASE COMPLEX SUBUNIT SAP30L-RELATED"/>
    <property type="match status" value="1"/>
</dbReference>
<reference evidence="8 9" key="1">
    <citation type="submission" date="2019-06" db="EMBL/GenBank/DDBJ databases">
        <title>A chromosomal-level reference genome of Carpinus fangiana (Coryloideae, Betulaceae).</title>
        <authorList>
            <person name="Yang X."/>
            <person name="Wang Z."/>
            <person name="Zhang L."/>
            <person name="Hao G."/>
            <person name="Liu J."/>
            <person name="Yang Y."/>
        </authorList>
    </citation>
    <scope>NUCLEOTIDE SEQUENCE [LARGE SCALE GENOMIC DNA]</scope>
    <source>
        <strain evidence="8">Cfa_2016G</strain>
        <tissue evidence="8">Leaf</tissue>
    </source>
</reference>
<dbReference type="EMBL" id="CM017324">
    <property type="protein sequence ID" value="KAE8038258.1"/>
    <property type="molecule type" value="Genomic_DNA"/>
</dbReference>
<keyword evidence="5" id="KW-0804">Transcription</keyword>
<dbReference type="InterPro" id="IPR025718">
    <property type="entry name" value="SAP30_Sin3-bd"/>
</dbReference>
<evidence type="ECO:0000313" key="9">
    <source>
        <dbReference type="Proteomes" id="UP000327013"/>
    </source>
</evidence>
<protein>
    <recommendedName>
        <fullName evidence="7">Histone deacetylase complex subunit SAP30 Sin3 binding domain-containing protein</fullName>
    </recommendedName>
</protein>
<evidence type="ECO:0000259" key="7">
    <source>
        <dbReference type="Pfam" id="PF13867"/>
    </source>
</evidence>
<comment type="subcellular location">
    <subcellularLocation>
        <location evidence="1">Nucleus</location>
    </subcellularLocation>
</comment>
<evidence type="ECO:0000256" key="5">
    <source>
        <dbReference type="ARBA" id="ARBA00023163"/>
    </source>
</evidence>
<dbReference type="OrthoDB" id="510958at2759"/>
<dbReference type="InterPro" id="IPR038291">
    <property type="entry name" value="SAP30_C_sf"/>
</dbReference>
<evidence type="ECO:0000256" key="2">
    <source>
        <dbReference type="ARBA" id="ARBA00006283"/>
    </source>
</evidence>
<keyword evidence="9" id="KW-1185">Reference proteome</keyword>
<evidence type="ECO:0000256" key="1">
    <source>
        <dbReference type="ARBA" id="ARBA00004123"/>
    </source>
</evidence>
<keyword evidence="6" id="KW-0539">Nucleus</keyword>
<dbReference type="PANTHER" id="PTHR13286">
    <property type="entry name" value="SAP30"/>
    <property type="match status" value="1"/>
</dbReference>
<comment type="similarity">
    <text evidence="2">Belongs to the SAP30 family.</text>
</comment>
<evidence type="ECO:0000256" key="6">
    <source>
        <dbReference type="ARBA" id="ARBA00023242"/>
    </source>
</evidence>
<sequence>MVALWRYWRQVNLVSFSNILDCYVDAIPNPTKERLADVVQRHFISQKQMDELQVILGFVQAAKRLKIVCK</sequence>